<dbReference type="Proteomes" id="UP000295122">
    <property type="component" value="Unassembled WGS sequence"/>
</dbReference>
<name>A0A4V3DXX8_9HYPH</name>
<feature type="coiled-coil region" evidence="1">
    <location>
        <begin position="90"/>
        <end position="117"/>
    </location>
</feature>
<feature type="region of interest" description="Disordered" evidence="2">
    <location>
        <begin position="25"/>
        <end position="57"/>
    </location>
</feature>
<gene>
    <name evidence="4" type="ORF">EV668_3290</name>
</gene>
<reference evidence="4 5" key="1">
    <citation type="submission" date="2019-03" db="EMBL/GenBank/DDBJ databases">
        <title>Genomic Encyclopedia of Type Strains, Phase IV (KMG-IV): sequencing the most valuable type-strain genomes for metagenomic binning, comparative biology and taxonomic classification.</title>
        <authorList>
            <person name="Goeker M."/>
        </authorList>
    </citation>
    <scope>NUCLEOTIDE SEQUENCE [LARGE SCALE GENOMIC DNA]</scope>
    <source>
        <strain evidence="4 5">DSM 25903</strain>
    </source>
</reference>
<keyword evidence="3" id="KW-0732">Signal</keyword>
<feature type="compositionally biased region" description="Low complexity" evidence="2">
    <location>
        <begin position="25"/>
        <end position="34"/>
    </location>
</feature>
<organism evidence="4 5">
    <name type="scientific">Enterovirga rhinocerotis</name>
    <dbReference type="NCBI Taxonomy" id="1339210"/>
    <lineage>
        <taxon>Bacteria</taxon>
        <taxon>Pseudomonadati</taxon>
        <taxon>Pseudomonadota</taxon>
        <taxon>Alphaproteobacteria</taxon>
        <taxon>Hyphomicrobiales</taxon>
        <taxon>Methylobacteriaceae</taxon>
        <taxon>Enterovirga</taxon>
    </lineage>
</organism>
<dbReference type="AlphaFoldDB" id="A0A4V3DXX8"/>
<proteinExistence type="predicted"/>
<evidence type="ECO:0000313" key="4">
    <source>
        <dbReference type="EMBL" id="TDR90439.1"/>
    </source>
</evidence>
<dbReference type="EMBL" id="SNZR01000013">
    <property type="protein sequence ID" value="TDR90439.1"/>
    <property type="molecule type" value="Genomic_DNA"/>
</dbReference>
<evidence type="ECO:0000256" key="2">
    <source>
        <dbReference type="SAM" id="MobiDB-lite"/>
    </source>
</evidence>
<sequence>MRILALAPCAAAFFALMGAGYDSARAQPAPAAPAKGQVQHSPAPDVARSDKQAQGALSPAEVRELLAAMRETAKASRENVDYNRVVPDILTQILNKLDKLEDKLDKIENAVKGQAGRKR</sequence>
<comment type="caution">
    <text evidence="4">The sequence shown here is derived from an EMBL/GenBank/DDBJ whole genome shotgun (WGS) entry which is preliminary data.</text>
</comment>
<feature type="signal peptide" evidence="3">
    <location>
        <begin position="1"/>
        <end position="24"/>
    </location>
</feature>
<feature type="chain" id="PRO_5020934484" evidence="3">
    <location>
        <begin position="25"/>
        <end position="119"/>
    </location>
</feature>
<accession>A0A4V3DXX8</accession>
<evidence type="ECO:0000313" key="5">
    <source>
        <dbReference type="Proteomes" id="UP000295122"/>
    </source>
</evidence>
<evidence type="ECO:0000256" key="1">
    <source>
        <dbReference type="SAM" id="Coils"/>
    </source>
</evidence>
<keyword evidence="5" id="KW-1185">Reference proteome</keyword>
<evidence type="ECO:0000256" key="3">
    <source>
        <dbReference type="SAM" id="SignalP"/>
    </source>
</evidence>
<protein>
    <submittedName>
        <fullName evidence="4">Uncharacterized protein</fullName>
    </submittedName>
</protein>
<keyword evidence="1" id="KW-0175">Coiled coil</keyword>